<dbReference type="SMART" id="SM00066">
    <property type="entry name" value="GAL4"/>
    <property type="match status" value="1"/>
</dbReference>
<dbReference type="GO" id="GO:0000981">
    <property type="term" value="F:DNA-binding transcription factor activity, RNA polymerase II-specific"/>
    <property type="evidence" value="ECO:0007669"/>
    <property type="project" value="InterPro"/>
</dbReference>
<name>A0A7D8YU69_9HELO</name>
<dbReference type="PANTHER" id="PTHR47660:SF3">
    <property type="entry name" value="FINGER DOMAIN PROTEIN, PUTATIVE (AFU_ORTHOLOGUE AFUA_4G03310)-RELATED"/>
    <property type="match status" value="1"/>
</dbReference>
<dbReference type="InterPro" id="IPR036864">
    <property type="entry name" value="Zn2-C6_fun-type_DNA-bd_sf"/>
</dbReference>
<evidence type="ECO:0000256" key="5">
    <source>
        <dbReference type="ARBA" id="ARBA00023242"/>
    </source>
</evidence>
<dbReference type="CDD" id="cd00067">
    <property type="entry name" value="GAL4"/>
    <property type="match status" value="1"/>
</dbReference>
<reference evidence="10 11" key="1">
    <citation type="submission" date="2018-05" db="EMBL/GenBank/DDBJ databases">
        <title>Whole genome sequencing for identification of molecular markers to develop diagnostic detection tools for the regulated plant pathogen Lachnellula willkommii.</title>
        <authorList>
            <person name="Giroux E."/>
            <person name="Bilodeau G."/>
        </authorList>
    </citation>
    <scope>NUCLEOTIDE SEQUENCE [LARGE SCALE GENOMIC DNA]</scope>
    <source>
        <strain evidence="10 11">CBS 625.97</strain>
    </source>
</reference>
<dbReference type="PROSITE" id="PS50157">
    <property type="entry name" value="ZINC_FINGER_C2H2_2"/>
    <property type="match status" value="1"/>
</dbReference>
<evidence type="ECO:0000256" key="6">
    <source>
        <dbReference type="PROSITE-ProRule" id="PRU00042"/>
    </source>
</evidence>
<dbReference type="InterPro" id="IPR013087">
    <property type="entry name" value="Znf_C2H2_type"/>
</dbReference>
<keyword evidence="4" id="KW-0804">Transcription</keyword>
<feature type="region of interest" description="Disordered" evidence="7">
    <location>
        <begin position="155"/>
        <end position="196"/>
    </location>
</feature>
<dbReference type="InterPro" id="IPR001138">
    <property type="entry name" value="Zn2Cys6_DnaBD"/>
</dbReference>
<comment type="caution">
    <text evidence="10">The sequence shown here is derived from an EMBL/GenBank/DDBJ whole genome shotgun (WGS) entry which is preliminary data.</text>
</comment>
<accession>A0A7D8YU69</accession>
<dbReference type="PANTHER" id="PTHR47660">
    <property type="entry name" value="TRANSCRIPTION FACTOR WITH C2H2 AND ZN(2)-CYS(6) DNA BINDING DOMAIN (EUROFUNG)-RELATED-RELATED"/>
    <property type="match status" value="1"/>
</dbReference>
<dbReference type="Pfam" id="PF00172">
    <property type="entry name" value="Zn_clus"/>
    <property type="match status" value="1"/>
</dbReference>
<keyword evidence="3" id="KW-0805">Transcription regulation</keyword>
<evidence type="ECO:0000256" key="7">
    <source>
        <dbReference type="SAM" id="MobiDB-lite"/>
    </source>
</evidence>
<protein>
    <recommendedName>
        <fullName evidence="12">Zn(2)-C6 fungal-type domain-containing protein</fullName>
    </recommendedName>
</protein>
<keyword evidence="2" id="KW-0862">Zinc</keyword>
<evidence type="ECO:0000313" key="10">
    <source>
        <dbReference type="EMBL" id="TVY57702.1"/>
    </source>
</evidence>
<evidence type="ECO:0000256" key="4">
    <source>
        <dbReference type="ARBA" id="ARBA00023163"/>
    </source>
</evidence>
<keyword evidence="11" id="KW-1185">Reference proteome</keyword>
<dbReference type="EMBL" id="QGMG01000077">
    <property type="protein sequence ID" value="TVY57702.1"/>
    <property type="molecule type" value="Genomic_DNA"/>
</dbReference>
<proteinExistence type="predicted"/>
<gene>
    <name evidence="10" type="ORF">LCER1_G001291</name>
</gene>
<dbReference type="OrthoDB" id="5423818at2759"/>
<organism evidence="10 11">
    <name type="scientific">Lachnellula cervina</name>
    <dbReference type="NCBI Taxonomy" id="1316786"/>
    <lineage>
        <taxon>Eukaryota</taxon>
        <taxon>Fungi</taxon>
        <taxon>Dikarya</taxon>
        <taxon>Ascomycota</taxon>
        <taxon>Pezizomycotina</taxon>
        <taxon>Leotiomycetes</taxon>
        <taxon>Helotiales</taxon>
        <taxon>Lachnaceae</taxon>
        <taxon>Lachnellula</taxon>
    </lineage>
</organism>
<evidence type="ECO:0000256" key="2">
    <source>
        <dbReference type="ARBA" id="ARBA00022833"/>
    </source>
</evidence>
<dbReference type="PROSITE" id="PS50048">
    <property type="entry name" value="ZN2_CY6_FUNGAL_2"/>
    <property type="match status" value="1"/>
</dbReference>
<feature type="domain" description="C2H2-type" evidence="9">
    <location>
        <begin position="5"/>
        <end position="32"/>
    </location>
</feature>
<dbReference type="SUPFAM" id="SSF57701">
    <property type="entry name" value="Zn2/Cys6 DNA-binding domain"/>
    <property type="match status" value="1"/>
</dbReference>
<evidence type="ECO:0000256" key="3">
    <source>
        <dbReference type="ARBA" id="ARBA00023015"/>
    </source>
</evidence>
<evidence type="ECO:0000259" key="9">
    <source>
        <dbReference type="PROSITE" id="PS50157"/>
    </source>
</evidence>
<feature type="compositionally biased region" description="Low complexity" evidence="7">
    <location>
        <begin position="160"/>
        <end position="172"/>
    </location>
</feature>
<dbReference type="Proteomes" id="UP000481288">
    <property type="component" value="Unassembled WGS sequence"/>
</dbReference>
<sequence>MQSVLRCGQCNKPFDKESTLKRHGYYCRSRRPGSTTRSRSCISCARRKARCDNRRPGCSRCIAKAVECCYPANTPESTGPKIQHGDDAPTERRNTAPLLVPDAPGVENRQEAGTVRDVVLDSMLVVSDPEFAEFGAEFLEWNNQDIDFTEFLNLPTNDESVPNPSSGSSFSVRHSTPSTDPKEQHARSPPNVSIPRSPTRMVRSFILRPRVSNGAQSIANLILHTLKSYPLMMLRYNTLPPFIHPRLISSDVEDDHMEPLCNCISLVHMISSGVKGSRKLFWKNVRLECEHICEEPVKLGDSGLLAAMQALSIYILIRLHEGETDYNNLDYLLATTVTVVAQHIAKGDIACSTQYTLHDYSLDWQDWILTESRRRLAVVYRVVNMLIFFEPAALCTLQTDLILAPLPAKKQLWEAGDAYVWKAESEREPRVQTAFGLAANGDLVKLDESLQLHCTDAVMPYEALDAGHWEDWCSGMDGFGGLVMLAASLVV</sequence>
<dbReference type="Gene3D" id="4.10.240.10">
    <property type="entry name" value="Zn(2)-C6 fungal-type DNA-binding domain"/>
    <property type="match status" value="1"/>
</dbReference>
<keyword evidence="6" id="KW-0863">Zinc-finger</keyword>
<dbReference type="GO" id="GO:0008270">
    <property type="term" value="F:zinc ion binding"/>
    <property type="evidence" value="ECO:0007669"/>
    <property type="project" value="UniProtKB-KW"/>
</dbReference>
<keyword evidence="1" id="KW-0479">Metal-binding</keyword>
<dbReference type="PROSITE" id="PS00463">
    <property type="entry name" value="ZN2_CY6_FUNGAL_1"/>
    <property type="match status" value="1"/>
</dbReference>
<evidence type="ECO:0008006" key="12">
    <source>
        <dbReference type="Google" id="ProtNLM"/>
    </source>
</evidence>
<evidence type="ECO:0000259" key="8">
    <source>
        <dbReference type="PROSITE" id="PS50048"/>
    </source>
</evidence>
<feature type="domain" description="Zn(2)-C6 fungal-type" evidence="8">
    <location>
        <begin position="40"/>
        <end position="70"/>
    </location>
</feature>
<keyword evidence="5" id="KW-0539">Nucleus</keyword>
<evidence type="ECO:0000256" key="1">
    <source>
        <dbReference type="ARBA" id="ARBA00022723"/>
    </source>
</evidence>
<evidence type="ECO:0000313" key="11">
    <source>
        <dbReference type="Proteomes" id="UP000481288"/>
    </source>
</evidence>
<dbReference type="AlphaFoldDB" id="A0A7D8YU69"/>